<protein>
    <submittedName>
        <fullName evidence="1">Uncharacterized protein</fullName>
    </submittedName>
</protein>
<reference evidence="1" key="2">
    <citation type="submission" date="2022-01" db="EMBL/GenBank/DDBJ databases">
        <authorList>
            <person name="Yamashiro T."/>
            <person name="Shiraishi A."/>
            <person name="Satake H."/>
            <person name="Nakayama K."/>
        </authorList>
    </citation>
    <scope>NUCLEOTIDE SEQUENCE</scope>
</reference>
<reference evidence="1" key="1">
    <citation type="journal article" date="2022" name="Int. J. Mol. Sci.">
        <title>Draft Genome of Tanacetum Coccineum: Genomic Comparison of Closely Related Tanacetum-Family Plants.</title>
        <authorList>
            <person name="Yamashiro T."/>
            <person name="Shiraishi A."/>
            <person name="Nakayama K."/>
            <person name="Satake H."/>
        </authorList>
    </citation>
    <scope>NUCLEOTIDE SEQUENCE</scope>
</reference>
<evidence type="ECO:0000313" key="2">
    <source>
        <dbReference type="Proteomes" id="UP001151760"/>
    </source>
</evidence>
<evidence type="ECO:0000313" key="1">
    <source>
        <dbReference type="EMBL" id="GJT02908.1"/>
    </source>
</evidence>
<sequence>MNSNDIKQIGYDLFTYEVEIADIPCDLNGDDDSEQQMSHEANDDMGYDPFDVEFTECGCSEWPTCSWREDGYCNGGNKPAAYIVGNTLRLPAILKDTTQYGVSAPYLKAYWMSRVVSPSFLSLLKHYYQVSRYGVFQFMDTAYWSHDLAAKKSTMLVKYLQSGNLEVLES</sequence>
<comment type="caution">
    <text evidence="1">The sequence shown here is derived from an EMBL/GenBank/DDBJ whole genome shotgun (WGS) entry which is preliminary data.</text>
</comment>
<proteinExistence type="predicted"/>
<keyword evidence="2" id="KW-1185">Reference proteome</keyword>
<accession>A0ABQ5ANT6</accession>
<organism evidence="1 2">
    <name type="scientific">Tanacetum coccineum</name>
    <dbReference type="NCBI Taxonomy" id="301880"/>
    <lineage>
        <taxon>Eukaryota</taxon>
        <taxon>Viridiplantae</taxon>
        <taxon>Streptophyta</taxon>
        <taxon>Embryophyta</taxon>
        <taxon>Tracheophyta</taxon>
        <taxon>Spermatophyta</taxon>
        <taxon>Magnoliopsida</taxon>
        <taxon>eudicotyledons</taxon>
        <taxon>Gunneridae</taxon>
        <taxon>Pentapetalae</taxon>
        <taxon>asterids</taxon>
        <taxon>campanulids</taxon>
        <taxon>Asterales</taxon>
        <taxon>Asteraceae</taxon>
        <taxon>Asteroideae</taxon>
        <taxon>Anthemideae</taxon>
        <taxon>Anthemidinae</taxon>
        <taxon>Tanacetum</taxon>
    </lineage>
</organism>
<dbReference type="Proteomes" id="UP001151760">
    <property type="component" value="Unassembled WGS sequence"/>
</dbReference>
<dbReference type="EMBL" id="BQNB010012384">
    <property type="protein sequence ID" value="GJT02908.1"/>
    <property type="molecule type" value="Genomic_DNA"/>
</dbReference>
<name>A0ABQ5ANT6_9ASTR</name>
<gene>
    <name evidence="1" type="ORF">Tco_0824077</name>
</gene>